<feature type="region of interest" description="Disordered" evidence="1">
    <location>
        <begin position="1"/>
        <end position="48"/>
    </location>
</feature>
<reference evidence="2" key="1">
    <citation type="journal article" date="2015" name="Nature">
        <title>Complex archaea that bridge the gap between prokaryotes and eukaryotes.</title>
        <authorList>
            <person name="Spang A."/>
            <person name="Saw J.H."/>
            <person name="Jorgensen S.L."/>
            <person name="Zaremba-Niedzwiedzka K."/>
            <person name="Martijn J."/>
            <person name="Lind A.E."/>
            <person name="van Eijk R."/>
            <person name="Schleper C."/>
            <person name="Guy L."/>
            <person name="Ettema T.J."/>
        </authorList>
    </citation>
    <scope>NUCLEOTIDE SEQUENCE</scope>
</reference>
<accession>A0A0F9VSB9</accession>
<protein>
    <submittedName>
        <fullName evidence="2">Uncharacterized protein</fullName>
    </submittedName>
</protein>
<feature type="compositionally biased region" description="Acidic residues" evidence="1">
    <location>
        <begin position="33"/>
        <end position="44"/>
    </location>
</feature>
<proteinExistence type="predicted"/>
<evidence type="ECO:0000256" key="1">
    <source>
        <dbReference type="SAM" id="MobiDB-lite"/>
    </source>
</evidence>
<name>A0A0F9VSB9_9ZZZZ</name>
<dbReference type="AlphaFoldDB" id="A0A0F9VSB9"/>
<dbReference type="EMBL" id="LAZR01000442">
    <property type="protein sequence ID" value="KKN68668.1"/>
    <property type="molecule type" value="Genomic_DNA"/>
</dbReference>
<evidence type="ECO:0000313" key="2">
    <source>
        <dbReference type="EMBL" id="KKN68668.1"/>
    </source>
</evidence>
<gene>
    <name evidence="2" type="ORF">LCGC14_0448590</name>
</gene>
<organism evidence="2">
    <name type="scientific">marine sediment metagenome</name>
    <dbReference type="NCBI Taxonomy" id="412755"/>
    <lineage>
        <taxon>unclassified sequences</taxon>
        <taxon>metagenomes</taxon>
        <taxon>ecological metagenomes</taxon>
    </lineage>
</organism>
<comment type="caution">
    <text evidence="2">The sequence shown here is derived from an EMBL/GenBank/DDBJ whole genome shotgun (WGS) entry which is preliminary data.</text>
</comment>
<sequence>MSNWIHTGGGWYENEETKERIRGKKNLPLADDLQPEDNESDDNEPFTTAVEVEEVETTEIVCMACSKVTAHTQRASDSQDWGIYICNECGGKTRVSLK</sequence>